<dbReference type="SMART" id="SM00739">
    <property type="entry name" value="KOW"/>
    <property type="match status" value="3"/>
</dbReference>
<keyword evidence="4" id="KW-1185">Reference proteome</keyword>
<feature type="domain" description="KOW" evidence="2">
    <location>
        <begin position="801"/>
        <end position="828"/>
    </location>
</feature>
<dbReference type="InterPro" id="IPR005824">
    <property type="entry name" value="KOW"/>
</dbReference>
<evidence type="ECO:0000256" key="1">
    <source>
        <dbReference type="SAM" id="MobiDB-lite"/>
    </source>
</evidence>
<organism evidence="3 4">
    <name type="scientific">Scleroderma citrinum Foug A</name>
    <dbReference type="NCBI Taxonomy" id="1036808"/>
    <lineage>
        <taxon>Eukaryota</taxon>
        <taxon>Fungi</taxon>
        <taxon>Dikarya</taxon>
        <taxon>Basidiomycota</taxon>
        <taxon>Agaricomycotina</taxon>
        <taxon>Agaricomycetes</taxon>
        <taxon>Agaricomycetidae</taxon>
        <taxon>Boletales</taxon>
        <taxon>Sclerodermatineae</taxon>
        <taxon>Sclerodermataceae</taxon>
        <taxon>Scleroderma</taxon>
    </lineage>
</organism>
<dbReference type="OrthoDB" id="28901at2759"/>
<feature type="domain" description="KOW" evidence="2">
    <location>
        <begin position="766"/>
        <end position="793"/>
    </location>
</feature>
<evidence type="ECO:0000313" key="4">
    <source>
        <dbReference type="Proteomes" id="UP000053989"/>
    </source>
</evidence>
<dbReference type="Proteomes" id="UP000053989">
    <property type="component" value="Unassembled WGS sequence"/>
</dbReference>
<feature type="compositionally biased region" description="Low complexity" evidence="1">
    <location>
        <begin position="109"/>
        <end position="124"/>
    </location>
</feature>
<dbReference type="EMBL" id="KN822073">
    <property type="protein sequence ID" value="KIM59447.1"/>
    <property type="molecule type" value="Genomic_DNA"/>
</dbReference>
<feature type="region of interest" description="Disordered" evidence="1">
    <location>
        <begin position="63"/>
        <end position="141"/>
    </location>
</feature>
<reference evidence="4" key="2">
    <citation type="submission" date="2015-01" db="EMBL/GenBank/DDBJ databases">
        <title>Evolutionary Origins and Diversification of the Mycorrhizal Mutualists.</title>
        <authorList>
            <consortium name="DOE Joint Genome Institute"/>
            <consortium name="Mycorrhizal Genomics Consortium"/>
            <person name="Kohler A."/>
            <person name="Kuo A."/>
            <person name="Nagy L.G."/>
            <person name="Floudas D."/>
            <person name="Copeland A."/>
            <person name="Barry K.W."/>
            <person name="Cichocki N."/>
            <person name="Veneault-Fourrey C."/>
            <person name="LaButti K."/>
            <person name="Lindquist E.A."/>
            <person name="Lipzen A."/>
            <person name="Lundell T."/>
            <person name="Morin E."/>
            <person name="Murat C."/>
            <person name="Riley R."/>
            <person name="Ohm R."/>
            <person name="Sun H."/>
            <person name="Tunlid A."/>
            <person name="Henrissat B."/>
            <person name="Grigoriev I.V."/>
            <person name="Hibbett D.S."/>
            <person name="Martin F."/>
        </authorList>
    </citation>
    <scope>NUCLEOTIDE SEQUENCE [LARGE SCALE GENOMIC DNA]</scope>
    <source>
        <strain evidence="4">Foug A</strain>
    </source>
</reference>
<name>A0A0C3A432_9AGAM</name>
<evidence type="ECO:0000313" key="3">
    <source>
        <dbReference type="EMBL" id="KIM59447.1"/>
    </source>
</evidence>
<dbReference type="InParanoid" id="A0A0C3A432"/>
<gene>
    <name evidence="3" type="ORF">SCLCIDRAFT_27279</name>
</gene>
<evidence type="ECO:0000259" key="2">
    <source>
        <dbReference type="SMART" id="SM00739"/>
    </source>
</evidence>
<reference evidence="3 4" key="1">
    <citation type="submission" date="2014-04" db="EMBL/GenBank/DDBJ databases">
        <authorList>
            <consortium name="DOE Joint Genome Institute"/>
            <person name="Kuo A."/>
            <person name="Kohler A."/>
            <person name="Nagy L.G."/>
            <person name="Floudas D."/>
            <person name="Copeland A."/>
            <person name="Barry K.W."/>
            <person name="Cichocki N."/>
            <person name="Veneault-Fourrey C."/>
            <person name="LaButti K."/>
            <person name="Lindquist E.A."/>
            <person name="Lipzen A."/>
            <person name="Lundell T."/>
            <person name="Morin E."/>
            <person name="Murat C."/>
            <person name="Sun H."/>
            <person name="Tunlid A."/>
            <person name="Henrissat B."/>
            <person name="Grigoriev I.V."/>
            <person name="Hibbett D.S."/>
            <person name="Martin F."/>
            <person name="Nordberg H.P."/>
            <person name="Cantor M.N."/>
            <person name="Hua S.X."/>
        </authorList>
    </citation>
    <scope>NUCLEOTIDE SEQUENCE [LARGE SCALE GENOMIC DNA]</scope>
    <source>
        <strain evidence="3 4">Foug A</strain>
    </source>
</reference>
<dbReference type="HOGENOM" id="CLU_258426_0_0_1"/>
<dbReference type="CDD" id="cd00380">
    <property type="entry name" value="KOW"/>
    <property type="match status" value="1"/>
</dbReference>
<proteinExistence type="predicted"/>
<sequence>MPLLKSTPVPAFYNSKESAHVLPVLSSQVEMVYQPTSHVCVSACEEMTLTQLDVLSQESTEARVKTAWARTPRAQTPREKMPTHMGRPSGRAKSVTIDLPRSDSEHSEGSPAPSELSLSSIESEQANDKIPKPNGEVGRPGWGGYNLEEQLGWGEEGFKVLKHLSVVAIGKQGNKETPGYHQVLKSTGSQGTGYGVQPDFIMHAPHDGLPSQPSSTPVISVPSICPPEMSSPTFNITPKLVNIHEPTSVTLDKELYSELGVEESPSELQPMPRSQINEDEELAAGLMVEPETPNYHLTHPNQVQLTTEEERDNVIIRWIKPQVEDHLDFLLYTELKAKLRHLSEVIKQYTVVAAMLGQLSGLMTPIDYDGAPCCTVEPDHVLRALHLDSAWGEECCETLALLSWYGFDGTRYEDSWVVNMIKDNSAPKPDNMARLIQLLKLIDATYSEDILGSSSQQIEVVSPSMSQASVCSQLSGQTFRKAKHRKLSANSFVDTAAIEDDEQEDMEEESEELIHRPQAIGPSGKLLFQQRIDTIINRLDHRTPEQTAFIDWPEMSQLLEGIVLPYEKSIFVVDFFSAGARTFSFEYMRSKGFQVTTLPWLPHRLYVEASSPLEVQKNLPSSHHRAHKEIVHLPLQEGTSLTKSALYKGDVGYVESSDENTAIVLVAPHQRPYDITEQLGQKMEFCVDLAQLANLNLEPILSSTGAEIRYICSGQQFVHGLLRLSLPVHALELVEIPHPDGIKYHMNSSLNCPFIEQTLLIFSVQFWREKDEMEIHEGDLKDMTGTLGDIDLAKLMVIIRKFSLGNVVKIIAGPFGGDTGYVVTVCEDTITIAIIQENGTSDNVKVLKFLVQSYSQEHVWSHGTEHVHGHAYLPLPLLSRDEEEGVLPGDVVEVCNGPYVGKRGTIEWITPDGRLWVYLDDSVGTDVGKGLVMIDLCDLRVEPAPHTLSLSKDKGYNVTVGDIVEVARGKWYCCQGVVNAVDFTKACIEMVCSADGNRITMPITLCCKIKERSNSKLSSFIGRHVWVISGDKKGTHATLHSIGRMISSAALFSHELIQLKNSQIATPSVYSSFNINASNSHRRTGLLLDGTTLPAYSLWELMSLHSRSFTMTPAPLRTATPPPSPAPSDAPLEAPWAITPDNITAPPEGLPTSDENDTIDYGSVPWLFQDNFCDFTSIHLGFNISLQFTPVSLGNHVVRTTLPLKCKVYESRDLDFLPPAKVAHILSENPSFRLCKDQGQEALFPSADLVSPLVCEDQDLDSVPPEKVAHLILETDKFANRLVTRRLECLIWWLPNELLNLIAALLPQHSLKCASYSERSLCRIILPSLNSQSLKVINCP</sequence>
<protein>
    <recommendedName>
        <fullName evidence="2">KOW domain-containing protein</fullName>
    </recommendedName>
</protein>
<feature type="domain" description="KOW" evidence="2">
    <location>
        <begin position="885"/>
        <end position="912"/>
    </location>
</feature>
<accession>A0A0C3A432</accession>